<protein>
    <recommendedName>
        <fullName evidence="3">HAUS augmin-like complex subunit 6 N-terminal domain-containing protein</fullName>
    </recommendedName>
</protein>
<reference evidence="4 5" key="1">
    <citation type="submission" date="2019-01" db="EMBL/GenBank/DDBJ databases">
        <title>A draft genome assembly of the solar-powered sea slug Elysia chlorotica.</title>
        <authorList>
            <person name="Cai H."/>
            <person name="Li Q."/>
            <person name="Fang X."/>
            <person name="Li J."/>
            <person name="Curtis N.E."/>
            <person name="Altenburger A."/>
            <person name="Shibata T."/>
            <person name="Feng M."/>
            <person name="Maeda T."/>
            <person name="Schwartz J.A."/>
            <person name="Shigenobu S."/>
            <person name="Lundholm N."/>
            <person name="Nishiyama T."/>
            <person name="Yang H."/>
            <person name="Hasebe M."/>
            <person name="Li S."/>
            <person name="Pierce S.K."/>
            <person name="Wang J."/>
        </authorList>
    </citation>
    <scope>NUCLEOTIDE SEQUENCE [LARGE SCALE GENOMIC DNA]</scope>
    <source>
        <strain evidence="4">EC2010</strain>
        <tissue evidence="4">Whole organism of an adult</tissue>
    </source>
</reference>
<keyword evidence="1" id="KW-0175">Coiled coil</keyword>
<feature type="region of interest" description="Disordered" evidence="2">
    <location>
        <begin position="626"/>
        <end position="653"/>
    </location>
</feature>
<dbReference type="InterPro" id="IPR026797">
    <property type="entry name" value="HAUS_6"/>
</dbReference>
<accession>A0A433TSR1</accession>
<feature type="domain" description="HAUS augmin-like complex subunit 6 N-terminal" evidence="3">
    <location>
        <begin position="10"/>
        <end position="262"/>
    </location>
</feature>
<comment type="caution">
    <text evidence="4">The sequence shown here is derived from an EMBL/GenBank/DDBJ whole genome shotgun (WGS) entry which is preliminary data.</text>
</comment>
<dbReference type="PANTHER" id="PTHR16151">
    <property type="entry name" value="HAUS AUGMIN-LIKE COMPLEX SUBUNIT 6"/>
    <property type="match status" value="1"/>
</dbReference>
<dbReference type="STRING" id="188477.A0A433TSR1"/>
<dbReference type="AlphaFoldDB" id="A0A433TSR1"/>
<name>A0A433TSR1_ELYCH</name>
<gene>
    <name evidence="4" type="ORF">EGW08_007653</name>
</gene>
<evidence type="ECO:0000313" key="4">
    <source>
        <dbReference type="EMBL" id="RUS84558.1"/>
    </source>
</evidence>
<dbReference type="OrthoDB" id="5575722at2759"/>
<organism evidence="4 5">
    <name type="scientific">Elysia chlorotica</name>
    <name type="common">Eastern emerald elysia</name>
    <name type="synonym">Sea slug</name>
    <dbReference type="NCBI Taxonomy" id="188477"/>
    <lineage>
        <taxon>Eukaryota</taxon>
        <taxon>Metazoa</taxon>
        <taxon>Spiralia</taxon>
        <taxon>Lophotrochozoa</taxon>
        <taxon>Mollusca</taxon>
        <taxon>Gastropoda</taxon>
        <taxon>Heterobranchia</taxon>
        <taxon>Euthyneura</taxon>
        <taxon>Panpulmonata</taxon>
        <taxon>Sacoglossa</taxon>
        <taxon>Placobranchoidea</taxon>
        <taxon>Plakobranchidae</taxon>
        <taxon>Elysia</taxon>
    </lineage>
</organism>
<dbReference type="Proteomes" id="UP000271974">
    <property type="component" value="Unassembled WGS sequence"/>
</dbReference>
<keyword evidence="5" id="KW-1185">Reference proteome</keyword>
<evidence type="ECO:0000313" key="5">
    <source>
        <dbReference type="Proteomes" id="UP000271974"/>
    </source>
</evidence>
<dbReference type="InterPro" id="IPR028163">
    <property type="entry name" value="HAUS_6_N"/>
</dbReference>
<feature type="region of interest" description="Disordered" evidence="2">
    <location>
        <begin position="776"/>
        <end position="801"/>
    </location>
</feature>
<feature type="region of interest" description="Disordered" evidence="2">
    <location>
        <begin position="968"/>
        <end position="1007"/>
    </location>
</feature>
<dbReference type="GO" id="GO:0051225">
    <property type="term" value="P:spindle assembly"/>
    <property type="evidence" value="ECO:0007669"/>
    <property type="project" value="InterPro"/>
</dbReference>
<dbReference type="GO" id="GO:0008017">
    <property type="term" value="F:microtubule binding"/>
    <property type="evidence" value="ECO:0007669"/>
    <property type="project" value="TreeGrafter"/>
</dbReference>
<dbReference type="Pfam" id="PF14661">
    <property type="entry name" value="HAUS6_N"/>
    <property type="match status" value="1"/>
</dbReference>
<feature type="region of interest" description="Disordered" evidence="2">
    <location>
        <begin position="535"/>
        <end position="563"/>
    </location>
</feature>
<feature type="compositionally biased region" description="Polar residues" evidence="2">
    <location>
        <begin position="988"/>
        <end position="1002"/>
    </location>
</feature>
<sequence>MEVDAMNTLLFTNLQLLGMDVVDMEGKYHITFSKDMFNLPNKAGSEAVLHFLFDRLNPTLFKEQFRDCWPVVDRKAEMQFRKVCNTWLSSIQADNPDAHLPRINASLLLSPGGRKYIHLLYKFSTYVLTQAMIKEHGFDMDEALVYPALNRSSVAEVMRISLEESTLQLHSSCFEQLHLTVAANRKWRESADELVKTYRRLSRAKRDCEDKKRQLVNTLTENAKKQGLSLPAKRTISMFDSGQDIYSKHRRKRMEKARAEWSELHSFDEDMRDKRNILKSVLDSASEKPALNGNDLGVQIPNLLLQEFQREIQMQEIDNVYKGGCLNLETVTLLWNMCLRRYKDQMKSETMPDLTNEIPSIKAQVDQYHSNLQIVQKTRDEMMNVIIPKIQAEMEALHQKLQSQPTFRGYDKSNNSPGLRLVAPTPPHLAFPSRSSEASHMAKTPVIIPSMNNDTPDAVSSVLNKIEQSIHQNSEQIRTVRKDFPHAFQLEALKKNTKAAFKGSVLPDKRGRKTVYRDTKSAKHDKQHVELVGSPVTSNSSAKKKIKSPENAPANTIKHTKRKESAEDALVDSIVDSMIEGEANQKDSWSLDLKSISSMINAGSPQDQDQAAFVSKDLIHRSPFQVPSTTSYQQERGSPSLHQNSTSYPYHGNSGLKSSGNSFLWEQASPASSTIGKTVEQTLDLFSPVASTSAVSQVDSMASASNLSAHNWSASVGLSPMNSPLSSARKTKLPSQTLLEISDSMLKEGTKSKHFESELKRDNCNQDVSNSLYQSLMRLPGDGQPHQDPEASHSSENDEDAAIGSLSKDSLFDSLPIDSQVSLPLKLPDCSPKSNLKEPLQDVLLGEGCEESVQDVLVSPFPRPENLEGPLFNMDDKAVSFEAGAEENESGLKLSSNLHISSEEILDLESGDDMLQCLELDESFSPAKCGIVLERGKSPFGSTLEAKRNIKSPVSGLFSSESFTIDSMTPSRVPKNSEASNSRDHLVNKSSDLSENGLQDSASRSDKSDILSQIALLQQSFASKVNL</sequence>
<evidence type="ECO:0000259" key="3">
    <source>
        <dbReference type="Pfam" id="PF14661"/>
    </source>
</evidence>
<feature type="compositionally biased region" description="Polar residues" evidence="2">
    <location>
        <begin position="626"/>
        <end position="648"/>
    </location>
</feature>
<feature type="coiled-coil region" evidence="1">
    <location>
        <begin position="191"/>
        <end position="221"/>
    </location>
</feature>
<dbReference type="GO" id="GO:0070652">
    <property type="term" value="C:HAUS complex"/>
    <property type="evidence" value="ECO:0007669"/>
    <property type="project" value="InterPro"/>
</dbReference>
<evidence type="ECO:0000256" key="2">
    <source>
        <dbReference type="SAM" id="MobiDB-lite"/>
    </source>
</evidence>
<dbReference type="EMBL" id="RQTK01000201">
    <property type="protein sequence ID" value="RUS84558.1"/>
    <property type="molecule type" value="Genomic_DNA"/>
</dbReference>
<dbReference type="PANTHER" id="PTHR16151:SF2">
    <property type="entry name" value="HAUS AUGMIN-LIKE COMPLEX SUBUNIT 6"/>
    <property type="match status" value="1"/>
</dbReference>
<evidence type="ECO:0000256" key="1">
    <source>
        <dbReference type="SAM" id="Coils"/>
    </source>
</evidence>
<dbReference type="GO" id="GO:1990498">
    <property type="term" value="C:mitotic spindle microtubule"/>
    <property type="evidence" value="ECO:0007669"/>
    <property type="project" value="TreeGrafter"/>
</dbReference>
<feature type="compositionally biased region" description="Basic and acidic residues" evidence="2">
    <location>
        <begin position="785"/>
        <end position="796"/>
    </location>
</feature>
<proteinExistence type="predicted"/>